<accession>A0ABV0J5P0</accession>
<sequence length="106" mass="12101">MKYFFLSDGWTVGRVWESAGLWSEVAWRRKPDIKKMNVSILEQGEKLWLYRVEEAVLMVEVRPTESAELNPGAQVIGQVVLKRLITAEQVLEWLSTSSSVCTQGDD</sequence>
<name>A0ABV0J5P0_9CYAN</name>
<reference evidence="1 2" key="1">
    <citation type="submission" date="2022-04" db="EMBL/GenBank/DDBJ databases">
        <title>Positive selection, recombination, and allopatry shape intraspecific diversity of widespread and dominant cyanobacteria.</title>
        <authorList>
            <person name="Wei J."/>
            <person name="Shu W."/>
            <person name="Hu C."/>
        </authorList>
    </citation>
    <scope>NUCLEOTIDE SEQUENCE [LARGE SCALE GENOMIC DNA]</scope>
    <source>
        <strain evidence="1 2">GB2-A4</strain>
    </source>
</reference>
<dbReference type="EMBL" id="JAMPKM010000002">
    <property type="protein sequence ID" value="MEP0816366.1"/>
    <property type="molecule type" value="Genomic_DNA"/>
</dbReference>
<gene>
    <name evidence="1" type="ORF">NC998_04580</name>
</gene>
<protein>
    <submittedName>
        <fullName evidence="1">Uncharacterized protein</fullName>
    </submittedName>
</protein>
<organism evidence="1 2">
    <name type="scientific">Trichocoleus desertorum GB2-A4</name>
    <dbReference type="NCBI Taxonomy" id="2933944"/>
    <lineage>
        <taxon>Bacteria</taxon>
        <taxon>Bacillati</taxon>
        <taxon>Cyanobacteriota</taxon>
        <taxon>Cyanophyceae</taxon>
        <taxon>Leptolyngbyales</taxon>
        <taxon>Trichocoleusaceae</taxon>
        <taxon>Trichocoleus</taxon>
    </lineage>
</organism>
<keyword evidence="2" id="KW-1185">Reference proteome</keyword>
<comment type="caution">
    <text evidence="1">The sequence shown here is derived from an EMBL/GenBank/DDBJ whole genome shotgun (WGS) entry which is preliminary data.</text>
</comment>
<evidence type="ECO:0000313" key="2">
    <source>
        <dbReference type="Proteomes" id="UP001464891"/>
    </source>
</evidence>
<evidence type="ECO:0000313" key="1">
    <source>
        <dbReference type="EMBL" id="MEP0816366.1"/>
    </source>
</evidence>
<dbReference type="RefSeq" id="WP_190433683.1">
    <property type="nucleotide sequence ID" value="NZ_JAMPKM010000002.1"/>
</dbReference>
<proteinExistence type="predicted"/>
<dbReference type="Proteomes" id="UP001464891">
    <property type="component" value="Unassembled WGS sequence"/>
</dbReference>